<keyword evidence="2" id="KW-0812">Transmembrane</keyword>
<sequence length="672" mass="72315">MRWPRQAASLLAVAALLAGPPVLLTEWVGWPWDRWPDSEQARLWLREPLTEQNLTGLLVVLAWLLWAFVAYTAAVRVAVRVWAGVRWLRRLPLPTPWQATATGMAGAAAFTAGAHTSTPAVEAPVDPVVPATDTQDTFREQDRDGVAVTGGWLPYDVAEQVTAAASLWWLRRRRAYQPTPAQATTANADLAPLPPTVAAVQAATRTAPAPGPDPDPATVPAVTGPLSAQLPRGGVGLTGPGAYAAARGILVTTLLAGLRHPERARGVVITRTAVETLFGPAADGLRPGPGLRITSTTDDAAALLPPPHSHRPYTSTSPDEMPVPYGAAGSVVIMEGPPQGRLAASLADCQATAIVLALWPGVPTWHVEATGHARDLRHPADTELRLCVLDPVAATDLLAVAGHTDHTHRTAVSDAPQQRQRALVPRQASRHPPPAADPGWRLRVLGEPALFVNGTPVAVRRSAALQALAFLAVHNDGATSRQLTEALWPGLPAHRVTSRLYTTLSHLRATARTTAGAMLVEHVGDRYRLHPDHVDVDLWHLHTAIDHATTTLTTDSRPWQAIIDAYPADLASGQMWPWIEPHREALRRHVLDAYAALAAAEPDPRQALARLQDGIRVDPYNEQLHRRAVDILTDLGDHEAATNLSDRYARRLTDAGLHPDHTFRVAGHPTTT</sequence>
<keyword evidence="2" id="KW-0472">Membrane</keyword>
<keyword evidence="4" id="KW-0238">DNA-binding</keyword>
<gene>
    <name evidence="4" type="ORF">GA0070616_3219</name>
</gene>
<proteinExistence type="predicted"/>
<dbReference type="InterPro" id="IPR051677">
    <property type="entry name" value="AfsR-DnrI-RedD_regulator"/>
</dbReference>
<dbReference type="RefSeq" id="WP_091082655.1">
    <property type="nucleotide sequence ID" value="NZ_FMHT01000003.1"/>
</dbReference>
<protein>
    <submittedName>
        <fullName evidence="4">DNA-binding transcriptional activator of the SARP family</fullName>
    </submittedName>
</protein>
<dbReference type="InterPro" id="IPR005158">
    <property type="entry name" value="BTAD"/>
</dbReference>
<reference evidence="4 5" key="1">
    <citation type="submission" date="2016-06" db="EMBL/GenBank/DDBJ databases">
        <authorList>
            <person name="Kjaerup R.B."/>
            <person name="Dalgaard T.S."/>
            <person name="Juul-Madsen H.R."/>
        </authorList>
    </citation>
    <scope>NUCLEOTIDE SEQUENCE [LARGE SCALE GENOMIC DNA]</scope>
    <source>
        <strain evidence="4 5">DSM 43818</strain>
    </source>
</reference>
<dbReference type="Gene3D" id="1.25.40.10">
    <property type="entry name" value="Tetratricopeptide repeat domain"/>
    <property type="match status" value="1"/>
</dbReference>
<evidence type="ECO:0000313" key="5">
    <source>
        <dbReference type="Proteomes" id="UP000199699"/>
    </source>
</evidence>
<dbReference type="PANTHER" id="PTHR35807">
    <property type="entry name" value="TRANSCRIPTIONAL REGULATOR REDD-RELATED"/>
    <property type="match status" value="1"/>
</dbReference>
<dbReference type="AlphaFoldDB" id="A0A1C6S9P6"/>
<dbReference type="STRING" id="145857.GA0070616_3219"/>
<dbReference type="InterPro" id="IPR011990">
    <property type="entry name" value="TPR-like_helical_dom_sf"/>
</dbReference>
<keyword evidence="2" id="KW-1133">Transmembrane helix</keyword>
<dbReference type="GO" id="GO:0003677">
    <property type="term" value="F:DNA binding"/>
    <property type="evidence" value="ECO:0007669"/>
    <property type="project" value="UniProtKB-KW"/>
</dbReference>
<evidence type="ECO:0000259" key="3">
    <source>
        <dbReference type="SMART" id="SM01043"/>
    </source>
</evidence>
<dbReference type="OrthoDB" id="8444614at2"/>
<evidence type="ECO:0000256" key="1">
    <source>
        <dbReference type="SAM" id="MobiDB-lite"/>
    </source>
</evidence>
<feature type="transmembrane region" description="Helical" evidence="2">
    <location>
        <begin position="54"/>
        <end position="79"/>
    </location>
</feature>
<name>A0A1C6S9P6_9ACTN</name>
<evidence type="ECO:0000313" key="4">
    <source>
        <dbReference type="EMBL" id="SCL26002.1"/>
    </source>
</evidence>
<keyword evidence="5" id="KW-1185">Reference proteome</keyword>
<evidence type="ECO:0000256" key="2">
    <source>
        <dbReference type="SAM" id="Phobius"/>
    </source>
</evidence>
<organism evidence="4 5">
    <name type="scientific">Micromonospora nigra</name>
    <dbReference type="NCBI Taxonomy" id="145857"/>
    <lineage>
        <taxon>Bacteria</taxon>
        <taxon>Bacillati</taxon>
        <taxon>Actinomycetota</taxon>
        <taxon>Actinomycetes</taxon>
        <taxon>Micromonosporales</taxon>
        <taxon>Micromonosporaceae</taxon>
        <taxon>Micromonospora</taxon>
    </lineage>
</organism>
<dbReference type="EMBL" id="FMHT01000003">
    <property type="protein sequence ID" value="SCL26002.1"/>
    <property type="molecule type" value="Genomic_DNA"/>
</dbReference>
<feature type="domain" description="Bacterial transcriptional activator" evidence="3">
    <location>
        <begin position="536"/>
        <end position="671"/>
    </location>
</feature>
<dbReference type="SMART" id="SM01043">
    <property type="entry name" value="BTAD"/>
    <property type="match status" value="1"/>
</dbReference>
<accession>A0A1C6S9P6</accession>
<dbReference type="Gene3D" id="1.10.10.10">
    <property type="entry name" value="Winged helix-like DNA-binding domain superfamily/Winged helix DNA-binding domain"/>
    <property type="match status" value="1"/>
</dbReference>
<dbReference type="Pfam" id="PF03704">
    <property type="entry name" value="BTAD"/>
    <property type="match status" value="1"/>
</dbReference>
<dbReference type="Proteomes" id="UP000199699">
    <property type="component" value="Unassembled WGS sequence"/>
</dbReference>
<dbReference type="InterPro" id="IPR036388">
    <property type="entry name" value="WH-like_DNA-bd_sf"/>
</dbReference>
<feature type="region of interest" description="Disordered" evidence="1">
    <location>
        <begin position="407"/>
        <end position="438"/>
    </location>
</feature>